<dbReference type="Pfam" id="PF01545">
    <property type="entry name" value="Cation_efflux"/>
    <property type="match status" value="1"/>
</dbReference>
<dbReference type="InterPro" id="IPR036837">
    <property type="entry name" value="Cation_efflux_CTD_sf"/>
</dbReference>
<feature type="region of interest" description="Disordered" evidence="6">
    <location>
        <begin position="1"/>
        <end position="21"/>
    </location>
</feature>
<dbReference type="GO" id="GO:0008324">
    <property type="term" value="F:monoatomic cation transmembrane transporter activity"/>
    <property type="evidence" value="ECO:0007669"/>
    <property type="project" value="InterPro"/>
</dbReference>
<dbReference type="InterPro" id="IPR027470">
    <property type="entry name" value="Cation_efflux_CTD"/>
</dbReference>
<dbReference type="Gene3D" id="3.30.70.1350">
    <property type="entry name" value="Cation efflux protein, cytoplasmic domain"/>
    <property type="match status" value="1"/>
</dbReference>
<accession>A0AAX4P4Z7</accession>
<keyword evidence="3 7" id="KW-0812">Transmembrane</keyword>
<feature type="compositionally biased region" description="Basic and acidic residues" evidence="6">
    <location>
        <begin position="365"/>
        <end position="375"/>
    </location>
</feature>
<dbReference type="Gene3D" id="1.20.1510.10">
    <property type="entry name" value="Cation efflux protein transmembrane domain"/>
    <property type="match status" value="1"/>
</dbReference>
<dbReference type="EMBL" id="CP151503">
    <property type="protein sequence ID" value="WZN61151.1"/>
    <property type="molecule type" value="Genomic_DNA"/>
</dbReference>
<dbReference type="AlphaFoldDB" id="A0AAX4P4Z7"/>
<evidence type="ECO:0000256" key="5">
    <source>
        <dbReference type="ARBA" id="ARBA00023136"/>
    </source>
</evidence>
<dbReference type="Pfam" id="PF16916">
    <property type="entry name" value="ZT_dimer"/>
    <property type="match status" value="1"/>
</dbReference>
<dbReference type="GO" id="GO:0016020">
    <property type="term" value="C:membrane"/>
    <property type="evidence" value="ECO:0007669"/>
    <property type="project" value="UniProtKB-SubCell"/>
</dbReference>
<dbReference type="InterPro" id="IPR050291">
    <property type="entry name" value="CDF_Transporter"/>
</dbReference>
<dbReference type="InterPro" id="IPR058533">
    <property type="entry name" value="Cation_efflux_TM"/>
</dbReference>
<feature type="domain" description="Cation efflux protein cytoplasmic" evidence="9">
    <location>
        <begin position="285"/>
        <end position="359"/>
    </location>
</feature>
<evidence type="ECO:0000256" key="4">
    <source>
        <dbReference type="ARBA" id="ARBA00022989"/>
    </source>
</evidence>
<name>A0AAX4P4Z7_9CHLO</name>
<evidence type="ECO:0000259" key="9">
    <source>
        <dbReference type="Pfam" id="PF16916"/>
    </source>
</evidence>
<feature type="region of interest" description="Disordered" evidence="6">
    <location>
        <begin position="365"/>
        <end position="394"/>
    </location>
</feature>
<dbReference type="InterPro" id="IPR002524">
    <property type="entry name" value="Cation_efflux"/>
</dbReference>
<dbReference type="PANTHER" id="PTHR43840">
    <property type="entry name" value="MITOCHONDRIAL METAL TRANSPORTER 1-RELATED"/>
    <property type="match status" value="1"/>
</dbReference>
<feature type="transmembrane region" description="Helical" evidence="7">
    <location>
        <begin position="80"/>
        <end position="102"/>
    </location>
</feature>
<proteinExistence type="predicted"/>
<protein>
    <submittedName>
        <fullName evidence="10">Cation efflux protein</fullName>
    </submittedName>
</protein>
<dbReference type="PANTHER" id="PTHR43840:SF52">
    <property type="entry name" value="CATION EFFLUX FAMILY PROTEIN"/>
    <property type="match status" value="1"/>
</dbReference>
<evidence type="ECO:0000256" key="6">
    <source>
        <dbReference type="SAM" id="MobiDB-lite"/>
    </source>
</evidence>
<reference evidence="10 11" key="1">
    <citation type="submission" date="2024-03" db="EMBL/GenBank/DDBJ databases">
        <title>Complete genome sequence of the green alga Chloropicon roscoffensis RCC1871.</title>
        <authorList>
            <person name="Lemieux C."/>
            <person name="Pombert J.-F."/>
            <person name="Otis C."/>
            <person name="Turmel M."/>
        </authorList>
    </citation>
    <scope>NUCLEOTIDE SEQUENCE [LARGE SCALE GENOMIC DNA]</scope>
    <source>
        <strain evidence="10 11">RCC1871</strain>
    </source>
</reference>
<dbReference type="SUPFAM" id="SSF161111">
    <property type="entry name" value="Cation efflux protein transmembrane domain-like"/>
    <property type="match status" value="1"/>
</dbReference>
<feature type="domain" description="Cation efflux protein transmembrane" evidence="8">
    <location>
        <begin position="82"/>
        <end position="279"/>
    </location>
</feature>
<evidence type="ECO:0000259" key="8">
    <source>
        <dbReference type="Pfam" id="PF01545"/>
    </source>
</evidence>
<dbReference type="InterPro" id="IPR027469">
    <property type="entry name" value="Cation_efflux_TMD_sf"/>
</dbReference>
<feature type="compositionally biased region" description="Basic and acidic residues" evidence="6">
    <location>
        <begin position="385"/>
        <end position="394"/>
    </location>
</feature>
<dbReference type="SUPFAM" id="SSF160240">
    <property type="entry name" value="Cation efflux protein cytoplasmic domain-like"/>
    <property type="match status" value="1"/>
</dbReference>
<comment type="subcellular location">
    <subcellularLocation>
        <location evidence="1">Membrane</location>
        <topology evidence="1">Multi-pass membrane protein</topology>
    </subcellularLocation>
</comment>
<sequence length="394" mass="43231">MPGSRFTPPSRGLGTTQSDSGLVLATSDIEVWSAADSADRGTDYPLRQPLLSGVDPLSPSIPDHGPPSPERAALQRRVKFAIWLSLGLNVALLGAKLAIYVVTLSNSVMASLADSVVDILSQGVIAFAERQTRRADPRYPVGKTRLETIGVIVSAGIMSVCSIEVIQSSCERLWRGFADGEPERIHVDPASYAVLGLATLTKVALYLFCRSMRDKSPSALALSEDHLNDCLSNTMALAAAAVASEVEGWWWADSAGGASISIYVIARWIVVAKGEVDKLVGKGADDHFVQRVKEMADEHHKMLMPDEIRAYFFGQKYFVELEVILPANMSVQHSHDIGLDLQHKIEALEEVERCFVHIDYQNRDTPEHRTERELSSRPGQLSRQESPREKSSVL</sequence>
<dbReference type="NCBIfam" id="TIGR01297">
    <property type="entry name" value="CDF"/>
    <property type="match status" value="1"/>
</dbReference>
<organism evidence="10 11">
    <name type="scientific">Chloropicon roscoffensis</name>
    <dbReference type="NCBI Taxonomy" id="1461544"/>
    <lineage>
        <taxon>Eukaryota</taxon>
        <taxon>Viridiplantae</taxon>
        <taxon>Chlorophyta</taxon>
        <taxon>Chloropicophyceae</taxon>
        <taxon>Chloropicales</taxon>
        <taxon>Chloropicaceae</taxon>
        <taxon>Chloropicon</taxon>
    </lineage>
</organism>
<keyword evidence="5 7" id="KW-0472">Membrane</keyword>
<keyword evidence="4 7" id="KW-1133">Transmembrane helix</keyword>
<evidence type="ECO:0000256" key="3">
    <source>
        <dbReference type="ARBA" id="ARBA00022692"/>
    </source>
</evidence>
<keyword evidence="2" id="KW-0813">Transport</keyword>
<evidence type="ECO:0000256" key="2">
    <source>
        <dbReference type="ARBA" id="ARBA00022448"/>
    </source>
</evidence>
<keyword evidence="11" id="KW-1185">Reference proteome</keyword>
<gene>
    <name evidence="10" type="ORF">HKI87_03g26850</name>
</gene>
<evidence type="ECO:0000313" key="10">
    <source>
        <dbReference type="EMBL" id="WZN61151.1"/>
    </source>
</evidence>
<evidence type="ECO:0000313" key="11">
    <source>
        <dbReference type="Proteomes" id="UP001472866"/>
    </source>
</evidence>
<evidence type="ECO:0000256" key="7">
    <source>
        <dbReference type="SAM" id="Phobius"/>
    </source>
</evidence>
<evidence type="ECO:0000256" key="1">
    <source>
        <dbReference type="ARBA" id="ARBA00004141"/>
    </source>
</evidence>
<dbReference type="Proteomes" id="UP001472866">
    <property type="component" value="Chromosome 03"/>
</dbReference>